<comment type="subcellular location">
    <subcellularLocation>
        <location evidence="1">Membrane</location>
        <topology evidence="1">Multi-pass membrane protein</topology>
    </subcellularLocation>
</comment>
<evidence type="ECO:0000313" key="10">
    <source>
        <dbReference type="Proteomes" id="UP001189429"/>
    </source>
</evidence>
<evidence type="ECO:0000256" key="2">
    <source>
        <dbReference type="ARBA" id="ARBA00022692"/>
    </source>
</evidence>
<feature type="transmembrane region" description="Helical" evidence="7">
    <location>
        <begin position="145"/>
        <end position="167"/>
    </location>
</feature>
<gene>
    <name evidence="9" type="ORF">PCOR1329_LOCUS41808</name>
</gene>
<reference evidence="9" key="1">
    <citation type="submission" date="2023-10" db="EMBL/GenBank/DDBJ databases">
        <authorList>
            <person name="Chen Y."/>
            <person name="Shah S."/>
            <person name="Dougan E. K."/>
            <person name="Thang M."/>
            <person name="Chan C."/>
        </authorList>
    </citation>
    <scope>NUCLEOTIDE SEQUENCE [LARGE SCALE GENOMIC DNA]</scope>
</reference>
<dbReference type="Pfam" id="PF12349">
    <property type="entry name" value="Sterol-sensing"/>
    <property type="match status" value="1"/>
</dbReference>
<keyword evidence="10" id="KW-1185">Reference proteome</keyword>
<evidence type="ECO:0000256" key="3">
    <source>
        <dbReference type="ARBA" id="ARBA00022989"/>
    </source>
</evidence>
<keyword evidence="4 7" id="KW-0472">Membrane</keyword>
<dbReference type="SUPFAM" id="SSF82866">
    <property type="entry name" value="Multidrug efflux transporter AcrB transmembrane domain"/>
    <property type="match status" value="1"/>
</dbReference>
<dbReference type="EMBL" id="CAUYUJ010015027">
    <property type="protein sequence ID" value="CAK0849005.1"/>
    <property type="molecule type" value="Genomic_DNA"/>
</dbReference>
<dbReference type="Gene3D" id="1.20.1640.10">
    <property type="entry name" value="Multidrug efflux transporter AcrB transmembrane domain"/>
    <property type="match status" value="1"/>
</dbReference>
<feature type="transmembrane region" description="Helical" evidence="7">
    <location>
        <begin position="212"/>
        <end position="234"/>
    </location>
</feature>
<organism evidence="9 10">
    <name type="scientific">Prorocentrum cordatum</name>
    <dbReference type="NCBI Taxonomy" id="2364126"/>
    <lineage>
        <taxon>Eukaryota</taxon>
        <taxon>Sar</taxon>
        <taxon>Alveolata</taxon>
        <taxon>Dinophyceae</taxon>
        <taxon>Prorocentrales</taxon>
        <taxon>Prorocentraceae</taxon>
        <taxon>Prorocentrum</taxon>
    </lineage>
</organism>
<feature type="transmembrane region" description="Helical" evidence="7">
    <location>
        <begin position="12"/>
        <end position="27"/>
    </location>
</feature>
<evidence type="ECO:0000259" key="8">
    <source>
        <dbReference type="PROSITE" id="PS50156"/>
    </source>
</evidence>
<evidence type="ECO:0000256" key="5">
    <source>
        <dbReference type="ARBA" id="ARBA00023180"/>
    </source>
</evidence>
<sequence length="248" mass="27357">MQVMDQLRRDLLLAVGSFAFVFVYLTFHTGSPLLVVAGLSCVVIAVPCAYVVFVLIKGFDASLGITSFLALFVIIGFGTDNIFVYTDFWHDSRDHIEDRKASGALVERLAWTYRNAGKATFATTFTTSLSFFANLASTLKPLREFGLFMGLCVVMVWVLVSLVYVPVCLVEESRCKGCWSGNDCRTSPSTGSRRGVRLLEVLAEKLHQWKGACCFIPCVLAVLSGYFVIVQLQLDTSFPSLFPEDPSA</sequence>
<dbReference type="InterPro" id="IPR052081">
    <property type="entry name" value="Dispatched_Hh_regulator"/>
</dbReference>
<proteinExistence type="inferred from homology"/>
<comment type="similarity">
    <text evidence="6">Belongs to the dispatched family.</text>
</comment>
<keyword evidence="2 7" id="KW-0812">Transmembrane</keyword>
<accession>A0ABN9TSM3</accession>
<evidence type="ECO:0000256" key="7">
    <source>
        <dbReference type="SAM" id="Phobius"/>
    </source>
</evidence>
<dbReference type="PANTHER" id="PTHR45951">
    <property type="entry name" value="PROTEIN DISPATCHED-RELATED"/>
    <property type="match status" value="1"/>
</dbReference>
<protein>
    <recommendedName>
        <fullName evidence="8">SSD domain-containing protein</fullName>
    </recommendedName>
</protein>
<feature type="transmembrane region" description="Helical" evidence="7">
    <location>
        <begin position="33"/>
        <end position="56"/>
    </location>
</feature>
<evidence type="ECO:0000256" key="6">
    <source>
        <dbReference type="ARBA" id="ARBA00038046"/>
    </source>
</evidence>
<dbReference type="InterPro" id="IPR000731">
    <property type="entry name" value="SSD"/>
</dbReference>
<dbReference type="Proteomes" id="UP001189429">
    <property type="component" value="Unassembled WGS sequence"/>
</dbReference>
<feature type="transmembrane region" description="Helical" evidence="7">
    <location>
        <begin position="63"/>
        <end position="85"/>
    </location>
</feature>
<keyword evidence="5" id="KW-0325">Glycoprotein</keyword>
<evidence type="ECO:0000313" key="9">
    <source>
        <dbReference type="EMBL" id="CAK0849005.1"/>
    </source>
</evidence>
<evidence type="ECO:0000256" key="1">
    <source>
        <dbReference type="ARBA" id="ARBA00004141"/>
    </source>
</evidence>
<keyword evidence="3 7" id="KW-1133">Transmembrane helix</keyword>
<comment type="caution">
    <text evidence="9">The sequence shown here is derived from an EMBL/GenBank/DDBJ whole genome shotgun (WGS) entry which is preliminary data.</text>
</comment>
<evidence type="ECO:0000256" key="4">
    <source>
        <dbReference type="ARBA" id="ARBA00023136"/>
    </source>
</evidence>
<dbReference type="InterPro" id="IPR053958">
    <property type="entry name" value="HMGCR/SNAP/NPC1-like_SSD"/>
</dbReference>
<name>A0ABN9TSM3_9DINO</name>
<dbReference type="PROSITE" id="PS50156">
    <property type="entry name" value="SSD"/>
    <property type="match status" value="1"/>
</dbReference>
<feature type="domain" description="SSD" evidence="8">
    <location>
        <begin position="34"/>
        <end position="170"/>
    </location>
</feature>